<dbReference type="PANTHER" id="PTHR22872">
    <property type="entry name" value="BTK-BINDING PROTEIN-RELATED"/>
    <property type="match status" value="1"/>
</dbReference>
<protein>
    <recommendedName>
        <fullName evidence="3">RCC1-like domain-containing protein</fullName>
    </recommendedName>
</protein>
<reference evidence="4" key="1">
    <citation type="submission" date="2019-05" db="EMBL/GenBank/DDBJ databases">
        <title>Annotation for the trematode Fasciolopsis buski.</title>
        <authorList>
            <person name="Choi Y.-J."/>
        </authorList>
    </citation>
    <scope>NUCLEOTIDE SEQUENCE</scope>
    <source>
        <strain evidence="4">HT</strain>
        <tissue evidence="4">Whole worm</tissue>
    </source>
</reference>
<sequence length="683" mass="73071">MFVWGTNEDSQLGQFGGGSQQISNPRLVSTQKWGDLVRVSCGYKHTLLLNRDGEVFSAGANEFGQLGRSDESKNFEVIQALKDHTIIDITCGAYHNAAISYTGRLYTWGCNSNGQLGREGDDPSVNVVRSLTKHRIVQASFASLGLEHSLVLTETSDVFVFGANIWGQLGLGFRSEGPTPVPQKLACLAGLPIRCIATGGHHSAVLSLSGSVFTWGANKNGQLGLGPVATIGPNASDTHSGRSSIEGAQKHCVPVPTLVRGLKGMEVVHLACGEAHTVVLRSDGSVYTFGGNQFGQLGQGELAKHIPLPCEISGLCGSPVTQIACGRMHTVVLTPQNGRLYAFGAGYDGQLGNDDLADSMVPKLVQGPWVPSTAFQDTYRADPNFSGSFVVMQLFSGGDHACALVQKAPVSYKMLKGTQKIEDHREWNPTSARAIRTLCTEYIAQLRNEQHALPLPAPLYRSDSTSYNSSQNASIIPNVDSSDSHDSSATFSRIEAVFSSLACLSASCLSGRHFKTGRDDHGVDLDCAKNLQHELFQLLNKKQLHRLMGRLFSCFHASSKTNYPSVECLRCFMFLIVSDLLNVPRQCALGIPIARYSEASGHSDGGNSSGGADISGAAGGANACAPSSYTADTGDDGPYLTVEYAPLNSDLFLHELAKAITKLEPAPFKIFGNAYLTVLFFIA</sequence>
<evidence type="ECO:0000313" key="4">
    <source>
        <dbReference type="EMBL" id="KAA0194252.1"/>
    </source>
</evidence>
<proteinExistence type="predicted"/>
<dbReference type="Proteomes" id="UP000728185">
    <property type="component" value="Unassembled WGS sequence"/>
</dbReference>
<dbReference type="OrthoDB" id="8068875at2759"/>
<dbReference type="EMBL" id="LUCM01004506">
    <property type="protein sequence ID" value="KAA0194252.1"/>
    <property type="molecule type" value="Genomic_DNA"/>
</dbReference>
<evidence type="ECO:0000259" key="3">
    <source>
        <dbReference type="Pfam" id="PF25390"/>
    </source>
</evidence>
<comment type="caution">
    <text evidence="4">The sequence shown here is derived from an EMBL/GenBank/DDBJ whole genome shotgun (WGS) entry which is preliminary data.</text>
</comment>
<dbReference type="InterPro" id="IPR000408">
    <property type="entry name" value="Reg_chr_condens"/>
</dbReference>
<dbReference type="InterPro" id="IPR051625">
    <property type="entry name" value="Signaling_Regulatory_Domain"/>
</dbReference>
<dbReference type="InterPro" id="IPR058923">
    <property type="entry name" value="RCC1-like_dom"/>
</dbReference>
<evidence type="ECO:0000313" key="5">
    <source>
        <dbReference type="Proteomes" id="UP000728185"/>
    </source>
</evidence>
<accession>A0A8E0S1W1</accession>
<feature type="repeat" description="RCC1" evidence="2">
    <location>
        <begin position="1"/>
        <end position="52"/>
    </location>
</feature>
<feature type="domain" description="RCC1-like" evidence="3">
    <location>
        <begin position="1"/>
        <end position="370"/>
    </location>
</feature>
<evidence type="ECO:0000256" key="2">
    <source>
        <dbReference type="PROSITE-ProRule" id="PRU00235"/>
    </source>
</evidence>
<dbReference type="AlphaFoldDB" id="A0A8E0S1W1"/>
<keyword evidence="1" id="KW-0677">Repeat</keyword>
<dbReference type="InterPro" id="IPR009091">
    <property type="entry name" value="RCC1/BLIP-II"/>
</dbReference>
<feature type="repeat" description="RCC1" evidence="2">
    <location>
        <begin position="338"/>
        <end position="407"/>
    </location>
</feature>
<gene>
    <name evidence="4" type="ORF">FBUS_05742</name>
</gene>
<dbReference type="Pfam" id="PF25390">
    <property type="entry name" value="WD40_RLD"/>
    <property type="match status" value="1"/>
</dbReference>
<dbReference type="PRINTS" id="PR00633">
    <property type="entry name" value="RCCNDNSATION"/>
</dbReference>
<feature type="repeat" description="RCC1" evidence="2">
    <location>
        <begin position="156"/>
        <end position="209"/>
    </location>
</feature>
<feature type="repeat" description="RCC1" evidence="2">
    <location>
        <begin position="103"/>
        <end position="155"/>
    </location>
</feature>
<feature type="repeat" description="RCC1" evidence="2">
    <location>
        <begin position="210"/>
        <end position="283"/>
    </location>
</feature>
<keyword evidence="5" id="KW-1185">Reference proteome</keyword>
<dbReference type="PROSITE" id="PS00626">
    <property type="entry name" value="RCC1_2"/>
    <property type="match status" value="3"/>
</dbReference>
<organism evidence="4 5">
    <name type="scientific">Fasciolopsis buskii</name>
    <dbReference type="NCBI Taxonomy" id="27845"/>
    <lineage>
        <taxon>Eukaryota</taxon>
        <taxon>Metazoa</taxon>
        <taxon>Spiralia</taxon>
        <taxon>Lophotrochozoa</taxon>
        <taxon>Platyhelminthes</taxon>
        <taxon>Trematoda</taxon>
        <taxon>Digenea</taxon>
        <taxon>Plagiorchiida</taxon>
        <taxon>Echinostomata</taxon>
        <taxon>Echinostomatoidea</taxon>
        <taxon>Fasciolidae</taxon>
        <taxon>Fasciolopsis</taxon>
    </lineage>
</organism>
<dbReference type="PROSITE" id="PS50012">
    <property type="entry name" value="RCC1_3"/>
    <property type="match status" value="7"/>
</dbReference>
<feature type="repeat" description="RCC1" evidence="2">
    <location>
        <begin position="284"/>
        <end position="336"/>
    </location>
</feature>
<feature type="repeat" description="RCC1" evidence="2">
    <location>
        <begin position="53"/>
        <end position="102"/>
    </location>
</feature>
<name>A0A8E0S1W1_9TREM</name>
<dbReference type="SUPFAM" id="SSF50985">
    <property type="entry name" value="RCC1/BLIP-II"/>
    <property type="match status" value="2"/>
</dbReference>
<dbReference type="Gene3D" id="2.130.10.30">
    <property type="entry name" value="Regulator of chromosome condensation 1/beta-lactamase-inhibitor protein II"/>
    <property type="match status" value="2"/>
</dbReference>
<evidence type="ECO:0000256" key="1">
    <source>
        <dbReference type="ARBA" id="ARBA00022737"/>
    </source>
</evidence>